<dbReference type="EMBL" id="LR798204">
    <property type="protein sequence ID" value="CAB5170655.1"/>
    <property type="molecule type" value="Genomic_DNA"/>
</dbReference>
<dbReference type="EMBL" id="LR796194">
    <property type="protein sequence ID" value="CAB4126215.1"/>
    <property type="molecule type" value="Genomic_DNA"/>
</dbReference>
<sequence>MNIKKVNVNGYEIRIVEKFVRIAPFYIASIWDDQLLIHFPAIDETSALMLALKYMEGKKILYNHTKESDINLKVF</sequence>
<accession>A0A6J5KYA6</accession>
<evidence type="ECO:0000313" key="1">
    <source>
        <dbReference type="EMBL" id="CAB4126215.1"/>
    </source>
</evidence>
<evidence type="ECO:0000313" key="2">
    <source>
        <dbReference type="EMBL" id="CAB5170655.1"/>
    </source>
</evidence>
<protein>
    <submittedName>
        <fullName evidence="1">Uncharacterized protein</fullName>
    </submittedName>
</protein>
<proteinExistence type="predicted"/>
<name>A0A6J5KYA6_9CAUD</name>
<gene>
    <name evidence="2" type="ORF">UFOVP153_33</name>
    <name evidence="1" type="ORF">UFOVP69_25</name>
</gene>
<reference evidence="1" key="1">
    <citation type="submission" date="2020-04" db="EMBL/GenBank/DDBJ databases">
        <authorList>
            <person name="Chiriac C."/>
            <person name="Salcher M."/>
            <person name="Ghai R."/>
            <person name="Kavagutti S V."/>
        </authorList>
    </citation>
    <scope>NUCLEOTIDE SEQUENCE</scope>
</reference>
<organism evidence="1">
    <name type="scientific">uncultured Caudovirales phage</name>
    <dbReference type="NCBI Taxonomy" id="2100421"/>
    <lineage>
        <taxon>Viruses</taxon>
        <taxon>Duplodnaviria</taxon>
        <taxon>Heunggongvirae</taxon>
        <taxon>Uroviricota</taxon>
        <taxon>Caudoviricetes</taxon>
        <taxon>Peduoviridae</taxon>
        <taxon>Maltschvirus</taxon>
        <taxon>Maltschvirus maltsch</taxon>
    </lineage>
</organism>